<reference evidence="6 8" key="2">
    <citation type="submission" date="2018-10" db="EMBL/GenBank/DDBJ databases">
        <title>Complete genome sequence of Pseudomonas pelagia strain Kongs-67.</title>
        <authorList>
            <person name="Sinha R.K."/>
            <person name="Krishnan K."/>
        </authorList>
    </citation>
    <scope>NUCLEOTIDE SEQUENCE [LARGE SCALE GENOMIC DNA]</scope>
    <source>
        <strain evidence="6 8">Kongs-67</strain>
    </source>
</reference>
<reference evidence="5 7" key="1">
    <citation type="submission" date="2017-09" db="EMBL/GenBank/DDBJ databases">
        <title>Bacterial and phytoplankton interrelationship in Kongsfjorden, an Arctic fjord.</title>
        <authorList>
            <person name="Sinha R."/>
            <person name="Krishnan K."/>
        </authorList>
    </citation>
    <scope>NUCLEOTIDE SEQUENCE [LARGE SCALE GENOMIC DNA]</scope>
    <source>
        <strain evidence="5 7">58</strain>
    </source>
</reference>
<dbReference type="PANTHER" id="PTHR39181:SF1">
    <property type="entry name" value="TYROSINE-PROTEIN PHOSPHATASE YWQE"/>
    <property type="match status" value="1"/>
</dbReference>
<dbReference type="GO" id="GO:0004725">
    <property type="term" value="F:protein tyrosine phosphatase activity"/>
    <property type="evidence" value="ECO:0007669"/>
    <property type="project" value="UniProtKB-EC"/>
</dbReference>
<keyword evidence="8" id="KW-1185">Reference proteome</keyword>
<dbReference type="InterPro" id="IPR016667">
    <property type="entry name" value="Caps_polysacc_synth_CpsB/CapC"/>
</dbReference>
<dbReference type="PIRSF" id="PIRSF016557">
    <property type="entry name" value="Caps_synth_CpsB"/>
    <property type="match status" value="1"/>
</dbReference>
<dbReference type="PANTHER" id="PTHR39181">
    <property type="entry name" value="TYROSINE-PROTEIN PHOSPHATASE YWQE"/>
    <property type="match status" value="1"/>
</dbReference>
<dbReference type="Gene3D" id="3.20.20.140">
    <property type="entry name" value="Metal-dependent hydrolases"/>
    <property type="match status" value="1"/>
</dbReference>
<dbReference type="GO" id="GO:0030145">
    <property type="term" value="F:manganese ion binding"/>
    <property type="evidence" value="ECO:0007669"/>
    <property type="project" value="InterPro"/>
</dbReference>
<protein>
    <recommendedName>
        <fullName evidence="2">protein-tyrosine-phosphatase</fullName>
        <ecNumber evidence="2">3.1.3.48</ecNumber>
    </recommendedName>
</protein>
<keyword evidence="3" id="KW-0378">Hydrolase</keyword>
<dbReference type="SUPFAM" id="SSF51556">
    <property type="entry name" value="Metallo-dependent hydrolases"/>
    <property type="match status" value="1"/>
</dbReference>
<evidence type="ECO:0000313" key="8">
    <source>
        <dbReference type="Proteomes" id="UP000344571"/>
    </source>
</evidence>
<accession>A0AA91U3T3</accession>
<evidence type="ECO:0000256" key="4">
    <source>
        <dbReference type="ARBA" id="ARBA00051722"/>
    </source>
</evidence>
<organism evidence="5 7">
    <name type="scientific">Halopseudomonas pelagia</name>
    <dbReference type="NCBI Taxonomy" id="553151"/>
    <lineage>
        <taxon>Bacteria</taxon>
        <taxon>Pseudomonadati</taxon>
        <taxon>Pseudomonadota</taxon>
        <taxon>Gammaproteobacteria</taxon>
        <taxon>Pseudomonadales</taxon>
        <taxon>Pseudomonadaceae</taxon>
        <taxon>Halopseudomonas</taxon>
    </lineage>
</organism>
<dbReference type="AlphaFoldDB" id="A0AA91U3T3"/>
<evidence type="ECO:0000313" key="5">
    <source>
        <dbReference type="EMBL" id="PCD00063.1"/>
    </source>
</evidence>
<dbReference type="EMBL" id="CP033116">
    <property type="protein sequence ID" value="QFY55653.1"/>
    <property type="molecule type" value="Genomic_DNA"/>
</dbReference>
<evidence type="ECO:0000256" key="2">
    <source>
        <dbReference type="ARBA" id="ARBA00013064"/>
    </source>
</evidence>
<dbReference type="EMBL" id="NWMT01000073">
    <property type="protein sequence ID" value="PCD00063.1"/>
    <property type="molecule type" value="Genomic_DNA"/>
</dbReference>
<sequence>MIDLHCHLLPGIDDGPEDMQTALEMARTAESSGITHMVCTPHIHPGRYDNSAAIIRNVCRQFAAAISEAGIKVRVSYAAEVRFGSELMSMISEGSIPFVGRWKGRRVMLLEFPHGGIPFGAEQMTRWLLSRGVMPMIVHPERNKGFMQQPARLRPFIQQGCLVQLTAGSVAGSFGEPAQDLALDLIKQGVVTILASDAHNLVHRPPDMQPGLEVAMEILGERTARRLVVDTPWLIAEHHFVRP</sequence>
<comment type="catalytic activity">
    <reaction evidence="4">
        <text>O-phospho-L-tyrosyl-[protein] + H2O = L-tyrosyl-[protein] + phosphate</text>
        <dbReference type="Rhea" id="RHEA:10684"/>
        <dbReference type="Rhea" id="RHEA-COMP:10136"/>
        <dbReference type="Rhea" id="RHEA-COMP:20101"/>
        <dbReference type="ChEBI" id="CHEBI:15377"/>
        <dbReference type="ChEBI" id="CHEBI:43474"/>
        <dbReference type="ChEBI" id="CHEBI:46858"/>
        <dbReference type="ChEBI" id="CHEBI:61978"/>
        <dbReference type="EC" id="3.1.3.48"/>
    </reaction>
</comment>
<dbReference type="Pfam" id="PF19567">
    <property type="entry name" value="CpsB_CapC"/>
    <property type="match status" value="1"/>
</dbReference>
<dbReference type="InterPro" id="IPR032466">
    <property type="entry name" value="Metal_Hydrolase"/>
</dbReference>
<comment type="similarity">
    <text evidence="1">Belongs to the metallo-dependent hydrolases superfamily. CpsB/CapC family.</text>
</comment>
<evidence type="ECO:0000256" key="1">
    <source>
        <dbReference type="ARBA" id="ARBA00005750"/>
    </source>
</evidence>
<dbReference type="RefSeq" id="WP_096345982.1">
    <property type="nucleotide sequence ID" value="NZ_CP033116.1"/>
</dbReference>
<dbReference type="EC" id="3.1.3.48" evidence="2"/>
<proteinExistence type="inferred from homology"/>
<dbReference type="Proteomes" id="UP000344571">
    <property type="component" value="Chromosome"/>
</dbReference>
<evidence type="ECO:0000256" key="3">
    <source>
        <dbReference type="ARBA" id="ARBA00022801"/>
    </source>
</evidence>
<evidence type="ECO:0000313" key="7">
    <source>
        <dbReference type="Proteomes" id="UP000243750"/>
    </source>
</evidence>
<name>A0AA91U3T3_9GAMM</name>
<dbReference type="Proteomes" id="UP000243750">
    <property type="component" value="Unassembled WGS sequence"/>
</dbReference>
<gene>
    <name evidence="5" type="ORF">CO192_07410</name>
    <name evidence="6" type="ORF">EAO82_04255</name>
</gene>
<evidence type="ECO:0000313" key="6">
    <source>
        <dbReference type="EMBL" id="QFY55653.1"/>
    </source>
</evidence>